<evidence type="ECO:0008006" key="3">
    <source>
        <dbReference type="Google" id="ProtNLM"/>
    </source>
</evidence>
<evidence type="ECO:0000313" key="2">
    <source>
        <dbReference type="Proteomes" id="UP001500427"/>
    </source>
</evidence>
<dbReference type="EMBL" id="BAABIW010000014">
    <property type="protein sequence ID" value="GAA5026884.1"/>
    <property type="molecule type" value="Genomic_DNA"/>
</dbReference>
<comment type="caution">
    <text evidence="1">The sequence shown here is derived from an EMBL/GenBank/DDBJ whole genome shotgun (WGS) entry which is preliminary data.</text>
</comment>
<dbReference type="Proteomes" id="UP001500427">
    <property type="component" value="Unassembled WGS sequence"/>
</dbReference>
<proteinExistence type="predicted"/>
<accession>A0ABP9JBJ1</accession>
<sequence>MSTPLPVLTGSSTGGEDVETGVPGVREAQRVQLPQTVLTVARTQAGVVSRAQLLAAGLTPEALRWRVGREWRLLLPAVYALQTGPPSDHQRLVAAQLFAGEQAWFAGRTAVHLHGLRACRLDLPFTMLVPDSQRPRRVAWVDVRSTSLTGEPLVERGPLRLGCLARSVVDAAAGMPSERDARALVLEAVQRRLVRLDDLELWVDARNRRGSVRLRRLLAEAAAGAWSVPESDLLALVARSATLPPAWPNPLVTGPAGESLTSPDAWFDDVGMAVLVQSRQFHAGALDWDATVVAGSDLSAVRVVVVGVTPEAIARDPEGQLRRIERAHEAARRSGTRAPVTVTPRPVITLHTEAAAGSTAGSVGASVDQGG</sequence>
<keyword evidence="2" id="KW-1185">Reference proteome</keyword>
<gene>
    <name evidence="1" type="ORF">GCM10023258_21140</name>
</gene>
<protein>
    <recommendedName>
        <fullName evidence="3">Transcriptional regulator, AbiEi antitoxin, Type IV TA system</fullName>
    </recommendedName>
</protein>
<name>A0ABP9JBJ1_9MICO</name>
<reference evidence="2" key="1">
    <citation type="journal article" date="2019" name="Int. J. Syst. Evol. Microbiol.">
        <title>The Global Catalogue of Microorganisms (GCM) 10K type strain sequencing project: providing services to taxonomists for standard genome sequencing and annotation.</title>
        <authorList>
            <consortium name="The Broad Institute Genomics Platform"/>
            <consortium name="The Broad Institute Genome Sequencing Center for Infectious Disease"/>
            <person name="Wu L."/>
            <person name="Ma J."/>
        </authorList>
    </citation>
    <scope>NUCLEOTIDE SEQUENCE [LARGE SCALE GENOMIC DNA]</scope>
    <source>
        <strain evidence="2">JCM 17687</strain>
    </source>
</reference>
<evidence type="ECO:0000313" key="1">
    <source>
        <dbReference type="EMBL" id="GAA5026884.1"/>
    </source>
</evidence>
<organism evidence="1 2">
    <name type="scientific">Terrabacter aeriphilus</name>
    <dbReference type="NCBI Taxonomy" id="515662"/>
    <lineage>
        <taxon>Bacteria</taxon>
        <taxon>Bacillati</taxon>
        <taxon>Actinomycetota</taxon>
        <taxon>Actinomycetes</taxon>
        <taxon>Micrococcales</taxon>
        <taxon>Intrasporangiaceae</taxon>
        <taxon>Terrabacter</taxon>
    </lineage>
</organism>